<feature type="transmembrane region" description="Helical" evidence="8">
    <location>
        <begin position="300"/>
        <end position="319"/>
    </location>
</feature>
<proteinExistence type="predicted"/>
<dbReference type="Proteomes" id="UP000176968">
    <property type="component" value="Unassembled WGS sequence"/>
</dbReference>
<comment type="caution">
    <text evidence="10">The sequence shown here is derived from an EMBL/GenBank/DDBJ whole genome shotgun (WGS) entry which is preliminary data.</text>
</comment>
<keyword evidence="2" id="KW-1003">Cell membrane</keyword>
<dbReference type="InterPro" id="IPR038731">
    <property type="entry name" value="RgtA/B/C-like"/>
</dbReference>
<dbReference type="InterPro" id="IPR050297">
    <property type="entry name" value="LipidA_mod_glycosyltrf_83"/>
</dbReference>
<evidence type="ECO:0000313" key="10">
    <source>
        <dbReference type="EMBL" id="OGG98713.1"/>
    </source>
</evidence>
<dbReference type="GO" id="GO:0009103">
    <property type="term" value="P:lipopolysaccharide biosynthetic process"/>
    <property type="evidence" value="ECO:0007669"/>
    <property type="project" value="UniProtKB-ARBA"/>
</dbReference>
<feature type="transmembrane region" description="Helical" evidence="8">
    <location>
        <begin position="200"/>
        <end position="219"/>
    </location>
</feature>
<evidence type="ECO:0000313" key="11">
    <source>
        <dbReference type="Proteomes" id="UP000176968"/>
    </source>
</evidence>
<accession>A0A1F6GKT0</accession>
<evidence type="ECO:0000256" key="3">
    <source>
        <dbReference type="ARBA" id="ARBA00022676"/>
    </source>
</evidence>
<feature type="transmembrane region" description="Helical" evidence="8">
    <location>
        <begin position="353"/>
        <end position="370"/>
    </location>
</feature>
<dbReference type="Pfam" id="PF13231">
    <property type="entry name" value="PMT_2"/>
    <property type="match status" value="1"/>
</dbReference>
<feature type="transmembrane region" description="Helical" evidence="8">
    <location>
        <begin position="130"/>
        <end position="147"/>
    </location>
</feature>
<keyword evidence="4" id="KW-0808">Transferase</keyword>
<name>A0A1F6GKT0_9BACT</name>
<evidence type="ECO:0000256" key="1">
    <source>
        <dbReference type="ARBA" id="ARBA00004651"/>
    </source>
</evidence>
<evidence type="ECO:0000256" key="6">
    <source>
        <dbReference type="ARBA" id="ARBA00022989"/>
    </source>
</evidence>
<feature type="transmembrane region" description="Helical" evidence="8">
    <location>
        <begin position="78"/>
        <end position="99"/>
    </location>
</feature>
<keyword evidence="5 8" id="KW-0812">Transmembrane</keyword>
<dbReference type="GO" id="GO:0005886">
    <property type="term" value="C:plasma membrane"/>
    <property type="evidence" value="ECO:0007669"/>
    <property type="project" value="UniProtKB-SubCell"/>
</dbReference>
<evidence type="ECO:0000256" key="7">
    <source>
        <dbReference type="ARBA" id="ARBA00023136"/>
    </source>
</evidence>
<feature type="domain" description="Glycosyltransferase RgtA/B/C/D-like" evidence="9">
    <location>
        <begin position="58"/>
        <end position="218"/>
    </location>
</feature>
<keyword evidence="6 8" id="KW-1133">Transmembrane helix</keyword>
<feature type="transmembrane region" description="Helical" evidence="8">
    <location>
        <begin position="106"/>
        <end position="124"/>
    </location>
</feature>
<dbReference type="EMBL" id="MFMY01000041">
    <property type="protein sequence ID" value="OGG98713.1"/>
    <property type="molecule type" value="Genomic_DNA"/>
</dbReference>
<evidence type="ECO:0000256" key="8">
    <source>
        <dbReference type="SAM" id="Phobius"/>
    </source>
</evidence>
<feature type="transmembrane region" description="Helical" evidence="8">
    <location>
        <begin position="261"/>
        <end position="279"/>
    </location>
</feature>
<sequence>MNTSKNLLLLFLVIILAFAFHLPALLHSQSFWFDEIVSLKIAEKNIVESWQYLQWENNPPLHYWFLHFWVKIFGEEELALRLSSLLFFIFDLMLFYLLGRRLTGRHAAGLFSSFLAAASSYYLFTSMDARMYPMLLFFSLLSFYFFWQWLATGKKRLCFFYIVAAVLALYTHLTALFVILITSAYWFYHHFYLNKKQPSWISWLLANIIVILFFLPWLWRFTVHNLARLNGAAWYFHTTAAGFFLFEIPRAFFFLGLETQFLEFFGLIIFGLILAVVFIKNIRWSLADKEIKLNFKLLPPAVFAFLIFIIPLALGFILQVWVTKYYIIGSAGLFLLLGIGFSDLKIKPVFKKALIAAVFILLLPNSAFIIKTQGQYQWEKVARYVVEEEKSGDILLFPASVYELLFRHYYTGKLSTSPVLAKGLEDDLLLRAIKYNWSPIVRAMSDLGPAFSAHNRVIAVYPATTANIHNVDLVLDWFLKERWPLVAEKQFGGFENATVYIFKNPDR</sequence>
<gene>
    <name evidence="10" type="ORF">A3E04_00140</name>
</gene>
<evidence type="ECO:0000256" key="2">
    <source>
        <dbReference type="ARBA" id="ARBA00022475"/>
    </source>
</evidence>
<evidence type="ECO:0000256" key="4">
    <source>
        <dbReference type="ARBA" id="ARBA00022679"/>
    </source>
</evidence>
<dbReference type="AlphaFoldDB" id="A0A1F6GKT0"/>
<feature type="transmembrane region" description="Helical" evidence="8">
    <location>
        <begin position="159"/>
        <end position="188"/>
    </location>
</feature>
<reference evidence="10 11" key="1">
    <citation type="journal article" date="2016" name="Nat. Commun.">
        <title>Thousands of microbial genomes shed light on interconnected biogeochemical processes in an aquifer system.</title>
        <authorList>
            <person name="Anantharaman K."/>
            <person name="Brown C.T."/>
            <person name="Hug L.A."/>
            <person name="Sharon I."/>
            <person name="Castelle C.J."/>
            <person name="Probst A.J."/>
            <person name="Thomas B.C."/>
            <person name="Singh A."/>
            <person name="Wilkins M.J."/>
            <person name="Karaoz U."/>
            <person name="Brodie E.L."/>
            <person name="Williams K.H."/>
            <person name="Hubbard S.S."/>
            <person name="Banfield J.F."/>
        </authorList>
    </citation>
    <scope>NUCLEOTIDE SEQUENCE [LARGE SCALE GENOMIC DNA]</scope>
</reference>
<evidence type="ECO:0000259" key="9">
    <source>
        <dbReference type="Pfam" id="PF13231"/>
    </source>
</evidence>
<protein>
    <recommendedName>
        <fullName evidence="9">Glycosyltransferase RgtA/B/C/D-like domain-containing protein</fullName>
    </recommendedName>
</protein>
<dbReference type="GO" id="GO:0016763">
    <property type="term" value="F:pentosyltransferase activity"/>
    <property type="evidence" value="ECO:0007669"/>
    <property type="project" value="TreeGrafter"/>
</dbReference>
<comment type="subcellular location">
    <subcellularLocation>
        <location evidence="1">Cell membrane</location>
        <topology evidence="1">Multi-pass membrane protein</topology>
    </subcellularLocation>
</comment>
<dbReference type="PANTHER" id="PTHR33908">
    <property type="entry name" value="MANNOSYLTRANSFERASE YKCB-RELATED"/>
    <property type="match status" value="1"/>
</dbReference>
<feature type="transmembrane region" description="Helical" evidence="8">
    <location>
        <begin position="325"/>
        <end position="341"/>
    </location>
</feature>
<keyword evidence="3" id="KW-0328">Glycosyltransferase</keyword>
<keyword evidence="7 8" id="KW-0472">Membrane</keyword>
<evidence type="ECO:0000256" key="5">
    <source>
        <dbReference type="ARBA" id="ARBA00022692"/>
    </source>
</evidence>
<feature type="transmembrane region" description="Helical" evidence="8">
    <location>
        <begin position="231"/>
        <end position="255"/>
    </location>
</feature>
<organism evidence="10 11">
    <name type="scientific">Candidatus Kuenenbacteria bacterium RIFCSPHIGHO2_12_FULL_42_14</name>
    <dbReference type="NCBI Taxonomy" id="1798563"/>
    <lineage>
        <taxon>Bacteria</taxon>
        <taxon>Candidatus Kueneniibacteriota</taxon>
    </lineage>
</organism>
<dbReference type="PANTHER" id="PTHR33908:SF11">
    <property type="entry name" value="MEMBRANE PROTEIN"/>
    <property type="match status" value="1"/>
</dbReference>